<evidence type="ECO:0000313" key="3">
    <source>
        <dbReference type="Proteomes" id="UP000282837"/>
    </source>
</evidence>
<sequence>MARKRPWDYTEEEDNEAPAPAKPCWFCQRPLGENVDAYHPVPKSKGGRAVVSVHPICNQTIHANFTNAQLARIGEDVEALRAHEAMAKFLTWVEGKDPDFFVPTTKKGR</sequence>
<evidence type="ECO:0000313" key="2">
    <source>
        <dbReference type="EMBL" id="RVU06370.1"/>
    </source>
</evidence>
<evidence type="ECO:0000256" key="1">
    <source>
        <dbReference type="SAM" id="MobiDB-lite"/>
    </source>
</evidence>
<dbReference type="RefSeq" id="WP_127707201.1">
    <property type="nucleotide sequence ID" value="NZ_SACO01000003.1"/>
</dbReference>
<organism evidence="2 3">
    <name type="scientific">Novosphingobium umbonatum</name>
    <dbReference type="NCBI Taxonomy" id="1908524"/>
    <lineage>
        <taxon>Bacteria</taxon>
        <taxon>Pseudomonadati</taxon>
        <taxon>Pseudomonadota</taxon>
        <taxon>Alphaproteobacteria</taxon>
        <taxon>Sphingomonadales</taxon>
        <taxon>Sphingomonadaceae</taxon>
        <taxon>Novosphingobium</taxon>
    </lineage>
</organism>
<accession>A0A3S2UVT0</accession>
<comment type="caution">
    <text evidence="2">The sequence shown here is derived from an EMBL/GenBank/DDBJ whole genome shotgun (WGS) entry which is preliminary data.</text>
</comment>
<gene>
    <name evidence="2" type="ORF">EOE18_05990</name>
</gene>
<dbReference type="AlphaFoldDB" id="A0A3S2UVT0"/>
<dbReference type="Proteomes" id="UP000282837">
    <property type="component" value="Unassembled WGS sequence"/>
</dbReference>
<keyword evidence="2" id="KW-0378">Hydrolase</keyword>
<dbReference type="OrthoDB" id="7667044at2"/>
<protein>
    <submittedName>
        <fullName evidence="2">HNH endonuclease</fullName>
    </submittedName>
</protein>
<keyword evidence="2" id="KW-0255">Endonuclease</keyword>
<dbReference type="GO" id="GO:0004519">
    <property type="term" value="F:endonuclease activity"/>
    <property type="evidence" value="ECO:0007669"/>
    <property type="project" value="UniProtKB-KW"/>
</dbReference>
<proteinExistence type="predicted"/>
<reference evidence="2 3" key="1">
    <citation type="submission" date="2019-01" db="EMBL/GenBank/DDBJ databases">
        <authorList>
            <person name="Chen W.-M."/>
        </authorList>
    </citation>
    <scope>NUCLEOTIDE SEQUENCE [LARGE SCALE GENOMIC DNA]</scope>
    <source>
        <strain evidence="2 3">FSY-9</strain>
    </source>
</reference>
<keyword evidence="2" id="KW-0540">Nuclease</keyword>
<name>A0A3S2UVT0_9SPHN</name>
<feature type="region of interest" description="Disordered" evidence="1">
    <location>
        <begin position="1"/>
        <end position="21"/>
    </location>
</feature>
<keyword evidence="3" id="KW-1185">Reference proteome</keyword>
<dbReference type="EMBL" id="SACO01000003">
    <property type="protein sequence ID" value="RVU06370.1"/>
    <property type="molecule type" value="Genomic_DNA"/>
</dbReference>